<dbReference type="SUPFAM" id="SSF47323">
    <property type="entry name" value="Anticodon-binding domain of a subclass of class I aminoacyl-tRNA synthetases"/>
    <property type="match status" value="1"/>
</dbReference>
<dbReference type="Pfam" id="PF19302">
    <property type="entry name" value="DUF5915"/>
    <property type="match status" value="1"/>
</dbReference>
<protein>
    <submittedName>
        <fullName evidence="4">Uncharacterized protein</fullName>
    </submittedName>
</protein>
<proteinExistence type="predicted"/>
<evidence type="ECO:0000256" key="3">
    <source>
        <dbReference type="ARBA" id="ARBA00022840"/>
    </source>
</evidence>
<dbReference type="PATRIC" id="fig|285983.3.peg.1127"/>
<dbReference type="AlphaFoldDB" id="A0A0D6ZEY8"/>
<dbReference type="InterPro" id="IPR009080">
    <property type="entry name" value="tRNAsynth_Ia_anticodon-bd"/>
</dbReference>
<evidence type="ECO:0000256" key="1">
    <source>
        <dbReference type="ARBA" id="ARBA00022598"/>
    </source>
</evidence>
<sequence length="96" mass="11008">MDDVLIDKKGKGGFELLEGSNFLTLLDTKLTEELKEVGLVREFVRAVQTFRKELDLPVDLRVDLYVQTDSWLQTVSIKFDELVPKNLIINSVKVLK</sequence>
<dbReference type="Proteomes" id="UP000032512">
    <property type="component" value="Unassembled WGS sequence"/>
</dbReference>
<evidence type="ECO:0000313" key="5">
    <source>
        <dbReference type="Proteomes" id="UP000032512"/>
    </source>
</evidence>
<name>A0A0D6ZEY8_9BACI</name>
<evidence type="ECO:0000313" key="4">
    <source>
        <dbReference type="EMBL" id="KIY23666.1"/>
    </source>
</evidence>
<reference evidence="4 5" key="1">
    <citation type="submission" date="2015-01" db="EMBL/GenBank/DDBJ databases">
        <title>Draft genome sequences of the supercritical CO2 tolerant bacteria Bacillus subterraneus MITOT1 and Bacillus cereus MIT0214.</title>
        <authorList>
            <person name="Peet K.C."/>
            <person name="Thompson J.R."/>
        </authorList>
    </citation>
    <scope>NUCLEOTIDE SEQUENCE [LARGE SCALE GENOMIC DNA]</scope>
    <source>
        <strain evidence="4 5">MITOT1</strain>
    </source>
</reference>
<organism evidence="4 5">
    <name type="scientific">Mesobacillus subterraneus</name>
    <dbReference type="NCBI Taxonomy" id="285983"/>
    <lineage>
        <taxon>Bacteria</taxon>
        <taxon>Bacillati</taxon>
        <taxon>Bacillota</taxon>
        <taxon>Bacilli</taxon>
        <taxon>Bacillales</taxon>
        <taxon>Bacillaceae</taxon>
        <taxon>Mesobacillus</taxon>
    </lineage>
</organism>
<keyword evidence="1" id="KW-0436">Ligase</keyword>
<dbReference type="EMBL" id="JXIQ01000013">
    <property type="protein sequence ID" value="KIY23666.1"/>
    <property type="molecule type" value="Genomic_DNA"/>
</dbReference>
<keyword evidence="2" id="KW-0547">Nucleotide-binding</keyword>
<keyword evidence="5" id="KW-1185">Reference proteome</keyword>
<dbReference type="GO" id="GO:0006418">
    <property type="term" value="P:tRNA aminoacylation for protein translation"/>
    <property type="evidence" value="ECO:0007669"/>
    <property type="project" value="InterPro"/>
</dbReference>
<dbReference type="GO" id="GO:0005524">
    <property type="term" value="F:ATP binding"/>
    <property type="evidence" value="ECO:0007669"/>
    <property type="project" value="UniProtKB-KW"/>
</dbReference>
<dbReference type="GO" id="GO:0004812">
    <property type="term" value="F:aminoacyl-tRNA ligase activity"/>
    <property type="evidence" value="ECO:0007669"/>
    <property type="project" value="InterPro"/>
</dbReference>
<gene>
    <name evidence="4" type="ORF">UB32_01420</name>
</gene>
<comment type="caution">
    <text evidence="4">The sequence shown here is derived from an EMBL/GenBank/DDBJ whole genome shotgun (WGS) entry which is preliminary data.</text>
</comment>
<accession>A0A0D6ZEY8</accession>
<evidence type="ECO:0000256" key="2">
    <source>
        <dbReference type="ARBA" id="ARBA00022741"/>
    </source>
</evidence>
<keyword evidence="3" id="KW-0067">ATP-binding</keyword>